<dbReference type="PROSITE" id="PS50977">
    <property type="entry name" value="HTH_TETR_2"/>
    <property type="match status" value="2"/>
</dbReference>
<evidence type="ECO:0000313" key="6">
    <source>
        <dbReference type="EMBL" id="MFD2419299.1"/>
    </source>
</evidence>
<dbReference type="RefSeq" id="WP_378267300.1">
    <property type="nucleotide sequence ID" value="NZ_JBHUKR010000011.1"/>
</dbReference>
<keyword evidence="2 4" id="KW-0238">DNA-binding</keyword>
<dbReference type="PRINTS" id="PR00455">
    <property type="entry name" value="HTHTETR"/>
</dbReference>
<dbReference type="InterPro" id="IPR023772">
    <property type="entry name" value="DNA-bd_HTH_TetR-type_CS"/>
</dbReference>
<keyword evidence="1" id="KW-0805">Transcription regulation</keyword>
<evidence type="ECO:0000256" key="4">
    <source>
        <dbReference type="PROSITE-ProRule" id="PRU00335"/>
    </source>
</evidence>
<evidence type="ECO:0000256" key="2">
    <source>
        <dbReference type="ARBA" id="ARBA00023125"/>
    </source>
</evidence>
<feature type="domain" description="HTH tetR-type" evidence="5">
    <location>
        <begin position="209"/>
        <end position="269"/>
    </location>
</feature>
<protein>
    <submittedName>
        <fullName evidence="6">TetR/AcrR family transcriptional regulator</fullName>
    </submittedName>
</protein>
<dbReference type="PROSITE" id="PS01081">
    <property type="entry name" value="HTH_TETR_1"/>
    <property type="match status" value="1"/>
</dbReference>
<dbReference type="EMBL" id="JBHUKR010000011">
    <property type="protein sequence ID" value="MFD2419299.1"/>
    <property type="molecule type" value="Genomic_DNA"/>
</dbReference>
<gene>
    <name evidence="6" type="ORF">ACFSXZ_23480</name>
</gene>
<name>A0ABW5FXG7_9PSEU</name>
<evidence type="ECO:0000259" key="5">
    <source>
        <dbReference type="PROSITE" id="PS50977"/>
    </source>
</evidence>
<dbReference type="Gene3D" id="1.10.357.10">
    <property type="entry name" value="Tetracycline Repressor, domain 2"/>
    <property type="match status" value="2"/>
</dbReference>
<feature type="DNA-binding region" description="H-T-H motif" evidence="4">
    <location>
        <begin position="232"/>
        <end position="251"/>
    </location>
</feature>
<dbReference type="PANTHER" id="PTHR30055:SF234">
    <property type="entry name" value="HTH-TYPE TRANSCRIPTIONAL REGULATOR BETI"/>
    <property type="match status" value="1"/>
</dbReference>
<keyword evidence="7" id="KW-1185">Reference proteome</keyword>
<feature type="domain" description="HTH tetR-type" evidence="5">
    <location>
        <begin position="9"/>
        <end position="69"/>
    </location>
</feature>
<dbReference type="InterPro" id="IPR009057">
    <property type="entry name" value="Homeodomain-like_sf"/>
</dbReference>
<dbReference type="InterPro" id="IPR050109">
    <property type="entry name" value="HTH-type_TetR-like_transc_reg"/>
</dbReference>
<dbReference type="InterPro" id="IPR001647">
    <property type="entry name" value="HTH_TetR"/>
</dbReference>
<dbReference type="Proteomes" id="UP001597417">
    <property type="component" value="Unassembled WGS sequence"/>
</dbReference>
<dbReference type="SUPFAM" id="SSF46689">
    <property type="entry name" value="Homeodomain-like"/>
    <property type="match status" value="2"/>
</dbReference>
<proteinExistence type="predicted"/>
<organism evidence="6 7">
    <name type="scientific">Amycolatopsis pigmentata</name>
    <dbReference type="NCBI Taxonomy" id="450801"/>
    <lineage>
        <taxon>Bacteria</taxon>
        <taxon>Bacillati</taxon>
        <taxon>Actinomycetota</taxon>
        <taxon>Actinomycetes</taxon>
        <taxon>Pseudonocardiales</taxon>
        <taxon>Pseudonocardiaceae</taxon>
        <taxon>Amycolatopsis</taxon>
    </lineage>
</organism>
<evidence type="ECO:0000256" key="3">
    <source>
        <dbReference type="ARBA" id="ARBA00023163"/>
    </source>
</evidence>
<keyword evidence="3" id="KW-0804">Transcription</keyword>
<reference evidence="7" key="1">
    <citation type="journal article" date="2019" name="Int. J. Syst. Evol. Microbiol.">
        <title>The Global Catalogue of Microorganisms (GCM) 10K type strain sequencing project: providing services to taxonomists for standard genome sequencing and annotation.</title>
        <authorList>
            <consortium name="The Broad Institute Genomics Platform"/>
            <consortium name="The Broad Institute Genome Sequencing Center for Infectious Disease"/>
            <person name="Wu L."/>
            <person name="Ma J."/>
        </authorList>
    </citation>
    <scope>NUCLEOTIDE SEQUENCE [LARGE SCALE GENOMIC DNA]</scope>
    <source>
        <strain evidence="7">CGMCC 4.7645</strain>
    </source>
</reference>
<evidence type="ECO:0000313" key="7">
    <source>
        <dbReference type="Proteomes" id="UP001597417"/>
    </source>
</evidence>
<dbReference type="PANTHER" id="PTHR30055">
    <property type="entry name" value="HTH-TYPE TRANSCRIPTIONAL REGULATOR RUTR"/>
    <property type="match status" value="1"/>
</dbReference>
<comment type="caution">
    <text evidence="6">The sequence shown here is derived from an EMBL/GenBank/DDBJ whole genome shotgun (WGS) entry which is preliminary data.</text>
</comment>
<sequence>MDQHTRRRKDRRSQLASVAAELFRARGYSGVGINDIAAAAGVTGPALYRHFTDKQAILAYVLLSGLDELERRTAEAAATLDAGRLGVLLNELAAVAVERRDVTALWRWEGRHLSPEDQRKIAKRSSGLLSTWAKMLLSLRPELRPEDAELLCWATLSVFGSVSVHRTSVARQRYVTLLVGLARQVLHADLPATEAVPSATPPSPGVGTPSRREQLLSSAAELFHQRGFHAVSMEDIGAAAGIAGPSVYKHFPSKSGLFCAIARRVAGRLALDAERALQRSANETEALQRLAESYVRVLTGSPELLVSLSVPGANIPEQDRADLIRAQRDYVAQWVDLLVAARPGLPAREATITVHAALTIANDLTRTRRLAARPRLAAELVALMTAVLGEPREPRA</sequence>
<dbReference type="Pfam" id="PF00440">
    <property type="entry name" value="TetR_N"/>
    <property type="match status" value="2"/>
</dbReference>
<dbReference type="Gene3D" id="1.10.10.60">
    <property type="entry name" value="Homeodomain-like"/>
    <property type="match status" value="2"/>
</dbReference>
<evidence type="ECO:0000256" key="1">
    <source>
        <dbReference type="ARBA" id="ARBA00023015"/>
    </source>
</evidence>
<feature type="DNA-binding region" description="H-T-H motif" evidence="4">
    <location>
        <begin position="32"/>
        <end position="51"/>
    </location>
</feature>
<accession>A0ABW5FXG7</accession>